<dbReference type="Proteomes" id="UP000801492">
    <property type="component" value="Unassembled WGS sequence"/>
</dbReference>
<feature type="domain" description="DUF7869" evidence="2">
    <location>
        <begin position="151"/>
        <end position="234"/>
    </location>
</feature>
<protein>
    <recommendedName>
        <fullName evidence="2">DUF7869 domain-containing protein</fullName>
    </recommendedName>
</protein>
<sequence length="329" mass="38055">MSESDKNLNEPFTPSEDEWVPKSNLTVHDSEDVESEKEENKQKKENLTLVKGESVKVCQNMFLAMHAIKRDRLRKKILNFGKVNDVRDYREKHSNRPNRIKDEYITQVYNFLDNLPTNEFHYSRSQNRKVFHKRSKRGNYGTGLLAKKKYKTPEPTELTIFCDNCFLQNKNRFLFTYLDLLCAALIVKEIEITYPVPGHSMIPVDRCFALIGKNRLKHEKVNTPEYYVNLIASARIKKLFDIVFLEHTLFTSGKVIAKEIPALRGRDFKKMYGTKIKSCIPGISKCRSAIFPATSKPKIRESMGGLHNEFSLYKIGNQRLTAGLIPDLA</sequence>
<accession>A0A8K0CHU9</accession>
<name>A0A8K0CHU9_IGNLU</name>
<dbReference type="PANTHER" id="PTHR34415">
    <property type="entry name" value="INTEGRASE CATALYTIC DOMAIN-CONTAINING PROTEIN"/>
    <property type="match status" value="1"/>
</dbReference>
<dbReference type="Pfam" id="PF25273">
    <property type="entry name" value="DUF7869"/>
    <property type="match status" value="1"/>
</dbReference>
<proteinExistence type="predicted"/>
<comment type="caution">
    <text evidence="3">The sequence shown here is derived from an EMBL/GenBank/DDBJ whole genome shotgun (WGS) entry which is preliminary data.</text>
</comment>
<dbReference type="EMBL" id="VTPC01082422">
    <property type="protein sequence ID" value="KAF2887649.1"/>
    <property type="molecule type" value="Genomic_DNA"/>
</dbReference>
<feature type="region of interest" description="Disordered" evidence="1">
    <location>
        <begin position="1"/>
        <end position="45"/>
    </location>
</feature>
<gene>
    <name evidence="3" type="ORF">ILUMI_18524</name>
</gene>
<dbReference type="PANTHER" id="PTHR34415:SF1">
    <property type="entry name" value="INTEGRASE CATALYTIC DOMAIN-CONTAINING PROTEIN"/>
    <property type="match status" value="1"/>
</dbReference>
<evidence type="ECO:0000313" key="3">
    <source>
        <dbReference type="EMBL" id="KAF2887649.1"/>
    </source>
</evidence>
<evidence type="ECO:0000259" key="2">
    <source>
        <dbReference type="Pfam" id="PF25273"/>
    </source>
</evidence>
<evidence type="ECO:0000256" key="1">
    <source>
        <dbReference type="SAM" id="MobiDB-lite"/>
    </source>
</evidence>
<keyword evidence="4" id="KW-1185">Reference proteome</keyword>
<reference evidence="3" key="1">
    <citation type="submission" date="2019-08" db="EMBL/GenBank/DDBJ databases">
        <title>The genome of the North American firefly Photinus pyralis.</title>
        <authorList>
            <consortium name="Photinus pyralis genome working group"/>
            <person name="Fallon T.R."/>
            <person name="Sander Lower S.E."/>
            <person name="Weng J.-K."/>
        </authorList>
    </citation>
    <scope>NUCLEOTIDE SEQUENCE</scope>
    <source>
        <strain evidence="3">TRF0915ILg1</strain>
        <tissue evidence="3">Whole body</tissue>
    </source>
</reference>
<evidence type="ECO:0000313" key="4">
    <source>
        <dbReference type="Proteomes" id="UP000801492"/>
    </source>
</evidence>
<dbReference type="OrthoDB" id="6349457at2759"/>
<dbReference type="AlphaFoldDB" id="A0A8K0CHU9"/>
<organism evidence="3 4">
    <name type="scientific">Ignelater luminosus</name>
    <name type="common">Cucubano</name>
    <name type="synonym">Pyrophorus luminosus</name>
    <dbReference type="NCBI Taxonomy" id="2038154"/>
    <lineage>
        <taxon>Eukaryota</taxon>
        <taxon>Metazoa</taxon>
        <taxon>Ecdysozoa</taxon>
        <taxon>Arthropoda</taxon>
        <taxon>Hexapoda</taxon>
        <taxon>Insecta</taxon>
        <taxon>Pterygota</taxon>
        <taxon>Neoptera</taxon>
        <taxon>Endopterygota</taxon>
        <taxon>Coleoptera</taxon>
        <taxon>Polyphaga</taxon>
        <taxon>Elateriformia</taxon>
        <taxon>Elateroidea</taxon>
        <taxon>Elateridae</taxon>
        <taxon>Agrypninae</taxon>
        <taxon>Pyrophorini</taxon>
        <taxon>Ignelater</taxon>
    </lineage>
</organism>
<dbReference type="InterPro" id="IPR057191">
    <property type="entry name" value="DUF7869"/>
</dbReference>